<keyword evidence="3" id="KW-1185">Reference proteome</keyword>
<feature type="compositionally biased region" description="Polar residues" evidence="1">
    <location>
        <begin position="1"/>
        <end position="19"/>
    </location>
</feature>
<accession>A0A1J1I3S8</accession>
<reference evidence="2 3" key="1">
    <citation type="submission" date="2015-04" db="EMBL/GenBank/DDBJ databases">
        <authorList>
            <person name="Syromyatnikov M.Y."/>
            <person name="Popov V.N."/>
        </authorList>
    </citation>
    <scope>NUCLEOTIDE SEQUENCE [LARGE SCALE GENOMIC DNA]</scope>
</reference>
<dbReference type="Proteomes" id="UP000183832">
    <property type="component" value="Unassembled WGS sequence"/>
</dbReference>
<evidence type="ECO:0000256" key="1">
    <source>
        <dbReference type="SAM" id="MobiDB-lite"/>
    </source>
</evidence>
<feature type="region of interest" description="Disordered" evidence="1">
    <location>
        <begin position="1"/>
        <end position="30"/>
    </location>
</feature>
<gene>
    <name evidence="2" type="ORF">CLUMA_CG007051</name>
</gene>
<name>A0A1J1I3S8_9DIPT</name>
<evidence type="ECO:0000313" key="2">
    <source>
        <dbReference type="EMBL" id="CRK93518.1"/>
    </source>
</evidence>
<sequence length="59" mass="6744">MKIKTIFTTLKSSQNQNEPKNVRRKETRCRNVSTLQGKDVIVSKDLHCHRLEGGESTDS</sequence>
<proteinExistence type="predicted"/>
<protein>
    <submittedName>
        <fullName evidence="2">CLUMA_CG007051, isoform A</fullName>
    </submittedName>
</protein>
<evidence type="ECO:0000313" key="3">
    <source>
        <dbReference type="Proteomes" id="UP000183832"/>
    </source>
</evidence>
<organism evidence="2 3">
    <name type="scientific">Clunio marinus</name>
    <dbReference type="NCBI Taxonomy" id="568069"/>
    <lineage>
        <taxon>Eukaryota</taxon>
        <taxon>Metazoa</taxon>
        <taxon>Ecdysozoa</taxon>
        <taxon>Arthropoda</taxon>
        <taxon>Hexapoda</taxon>
        <taxon>Insecta</taxon>
        <taxon>Pterygota</taxon>
        <taxon>Neoptera</taxon>
        <taxon>Endopterygota</taxon>
        <taxon>Diptera</taxon>
        <taxon>Nematocera</taxon>
        <taxon>Chironomoidea</taxon>
        <taxon>Chironomidae</taxon>
        <taxon>Clunio</taxon>
    </lineage>
</organism>
<dbReference type="AlphaFoldDB" id="A0A1J1I3S8"/>
<dbReference type="EMBL" id="CVRI01000037">
    <property type="protein sequence ID" value="CRK93518.1"/>
    <property type="molecule type" value="Genomic_DNA"/>
</dbReference>